<reference evidence="1" key="1">
    <citation type="submission" date="2021-08" db="EMBL/GenBank/DDBJ databases">
        <title>The first chromosome-level gecko genome reveals the dynamic sex chromosomes of Neotropical dwarf geckos (Sphaerodactylidae: Sphaerodactylus).</title>
        <authorList>
            <person name="Pinto B.J."/>
            <person name="Keating S.E."/>
            <person name="Gamble T."/>
        </authorList>
    </citation>
    <scope>NUCLEOTIDE SEQUENCE</scope>
    <source>
        <strain evidence="1">TG3544</strain>
    </source>
</reference>
<dbReference type="EMBL" id="CM037628">
    <property type="protein sequence ID" value="KAH7997201.1"/>
    <property type="molecule type" value="Genomic_DNA"/>
</dbReference>
<sequence length="186" mass="20143">MAVTLREDPSWKPAADWRRGPLQIITSFLGPGSRPPPPPLSMHSCRASSSPLSPAGASSGPGPARSTDPSAAASPQAMQQPLSSREVASEPAAAAAPPADQDPARPCQIQPLALTWTEESSPERRGPRTSRRPQEPIRDDHAAESCQRWRPPRMVVEREAALSWGGNQPVATHSDWDREYCSSEKW</sequence>
<evidence type="ECO:0000313" key="2">
    <source>
        <dbReference type="Proteomes" id="UP000827872"/>
    </source>
</evidence>
<comment type="caution">
    <text evidence="1">The sequence shown here is derived from an EMBL/GenBank/DDBJ whole genome shotgun (WGS) entry which is preliminary data.</text>
</comment>
<name>A0ACB8EX41_9SAUR</name>
<protein>
    <submittedName>
        <fullName evidence="1">Uncharacterized protein</fullName>
    </submittedName>
</protein>
<keyword evidence="2" id="KW-1185">Reference proteome</keyword>
<gene>
    <name evidence="1" type="ORF">K3G42_013982</name>
</gene>
<proteinExistence type="predicted"/>
<accession>A0ACB8EX41</accession>
<dbReference type="Proteomes" id="UP000827872">
    <property type="component" value="Linkage Group LG15"/>
</dbReference>
<organism evidence="1 2">
    <name type="scientific">Sphaerodactylus townsendi</name>
    <dbReference type="NCBI Taxonomy" id="933632"/>
    <lineage>
        <taxon>Eukaryota</taxon>
        <taxon>Metazoa</taxon>
        <taxon>Chordata</taxon>
        <taxon>Craniata</taxon>
        <taxon>Vertebrata</taxon>
        <taxon>Euteleostomi</taxon>
        <taxon>Lepidosauria</taxon>
        <taxon>Squamata</taxon>
        <taxon>Bifurcata</taxon>
        <taxon>Gekkota</taxon>
        <taxon>Sphaerodactylidae</taxon>
        <taxon>Sphaerodactylus</taxon>
    </lineage>
</organism>
<evidence type="ECO:0000313" key="1">
    <source>
        <dbReference type="EMBL" id="KAH7997201.1"/>
    </source>
</evidence>